<dbReference type="InterPro" id="IPR029787">
    <property type="entry name" value="Nucleotide_cyclase"/>
</dbReference>
<reference evidence="2 3" key="1">
    <citation type="submission" date="2016-10" db="EMBL/GenBank/DDBJ databases">
        <title>Complete genome sequences of three Cupriavidus strains isolated from various Malaysian environments.</title>
        <authorList>
            <person name="Abdullah A.A.-A."/>
            <person name="Shafie N.A.H."/>
            <person name="Lau N.S."/>
        </authorList>
    </citation>
    <scope>NUCLEOTIDE SEQUENCE [LARGE SCALE GENOMIC DNA]</scope>
    <source>
        <strain evidence="2 3">USMAA1020</strain>
    </source>
</reference>
<protein>
    <submittedName>
        <fullName evidence="2">Diguanylate cyclase</fullName>
    </submittedName>
</protein>
<dbReference type="InterPro" id="IPR003018">
    <property type="entry name" value="GAF"/>
</dbReference>
<dbReference type="Pfam" id="PF13185">
    <property type="entry name" value="GAF_2"/>
    <property type="match status" value="1"/>
</dbReference>
<feature type="domain" description="GGDEF" evidence="1">
    <location>
        <begin position="218"/>
        <end position="354"/>
    </location>
</feature>
<dbReference type="PANTHER" id="PTHR44757:SF2">
    <property type="entry name" value="BIOFILM ARCHITECTURE MAINTENANCE PROTEIN MBAA"/>
    <property type="match status" value="1"/>
</dbReference>
<dbReference type="CDD" id="cd01949">
    <property type="entry name" value="GGDEF"/>
    <property type="match status" value="1"/>
</dbReference>
<dbReference type="InterPro" id="IPR029016">
    <property type="entry name" value="GAF-like_dom_sf"/>
</dbReference>
<dbReference type="SMART" id="SM00267">
    <property type="entry name" value="GGDEF"/>
    <property type="match status" value="1"/>
</dbReference>
<organism evidence="2 3">
    <name type="scientific">Cupriavidus malaysiensis</name>
    <dbReference type="NCBI Taxonomy" id="367825"/>
    <lineage>
        <taxon>Bacteria</taxon>
        <taxon>Pseudomonadati</taxon>
        <taxon>Pseudomonadota</taxon>
        <taxon>Betaproteobacteria</taxon>
        <taxon>Burkholderiales</taxon>
        <taxon>Burkholderiaceae</taxon>
        <taxon>Cupriavidus</taxon>
    </lineage>
</organism>
<dbReference type="NCBIfam" id="TIGR00254">
    <property type="entry name" value="GGDEF"/>
    <property type="match status" value="1"/>
</dbReference>
<dbReference type="SUPFAM" id="SSF55781">
    <property type="entry name" value="GAF domain-like"/>
    <property type="match status" value="1"/>
</dbReference>
<dbReference type="Proteomes" id="UP000177515">
    <property type="component" value="Chromosome 1"/>
</dbReference>
<evidence type="ECO:0000313" key="2">
    <source>
        <dbReference type="EMBL" id="AOZ08138.1"/>
    </source>
</evidence>
<dbReference type="Gene3D" id="3.30.450.40">
    <property type="match status" value="1"/>
</dbReference>
<dbReference type="InterPro" id="IPR043128">
    <property type="entry name" value="Rev_trsase/Diguanyl_cyclase"/>
</dbReference>
<proteinExistence type="predicted"/>
<dbReference type="SUPFAM" id="SSF55073">
    <property type="entry name" value="Nucleotide cyclase"/>
    <property type="match status" value="1"/>
</dbReference>
<evidence type="ECO:0000259" key="1">
    <source>
        <dbReference type="PROSITE" id="PS50887"/>
    </source>
</evidence>
<gene>
    <name evidence="2" type="ORF">BKK80_12775</name>
</gene>
<name>A0A1D9I7V1_9BURK</name>
<sequence>MPARTDRHPRREALTLDSILSQLSATLPAAKTIEQLTRPLLEMLGEVTGLESTYLTSVDLVENVQHVRFARNTGSMTIPEGLSVPWADTLCKRALDAGRMVTDDVPGCWGDSGAARQLGIQTYVSAPVRAEDGELLGTLCAASADRQPLPPAAQSVLQLFSSIVANFVEREALLARLSAANERLAAYALTDALTGLPNRRALLDELQRLLARAVRERSKVLVGCIDLDGFKAINDRYGHQAGDIFLQEVSRRLASSLRVMDMLSRIGGDEFVFVGPELAPEAGEAERAARLLQARVTAATAGHYVLGGQALAYDGASVGVVSLDPIGLSTESALKQADMRMYEVKRQRKRAVAH</sequence>
<dbReference type="InterPro" id="IPR052155">
    <property type="entry name" value="Biofilm_reg_signaling"/>
</dbReference>
<dbReference type="Pfam" id="PF00990">
    <property type="entry name" value="GGDEF"/>
    <property type="match status" value="1"/>
</dbReference>
<accession>A0A1D9I7V1</accession>
<dbReference type="Gene3D" id="3.30.70.270">
    <property type="match status" value="1"/>
</dbReference>
<dbReference type="PANTHER" id="PTHR44757">
    <property type="entry name" value="DIGUANYLATE CYCLASE DGCP"/>
    <property type="match status" value="1"/>
</dbReference>
<keyword evidence="3" id="KW-1185">Reference proteome</keyword>
<dbReference type="EMBL" id="CP017754">
    <property type="protein sequence ID" value="AOZ08138.1"/>
    <property type="molecule type" value="Genomic_DNA"/>
</dbReference>
<dbReference type="PROSITE" id="PS50887">
    <property type="entry name" value="GGDEF"/>
    <property type="match status" value="1"/>
</dbReference>
<evidence type="ECO:0000313" key="3">
    <source>
        <dbReference type="Proteomes" id="UP000177515"/>
    </source>
</evidence>
<dbReference type="InterPro" id="IPR000160">
    <property type="entry name" value="GGDEF_dom"/>
</dbReference>
<dbReference type="SMART" id="SM00065">
    <property type="entry name" value="GAF"/>
    <property type="match status" value="1"/>
</dbReference>